<evidence type="ECO:0000313" key="8">
    <source>
        <dbReference type="EMBL" id="KAK7602024.1"/>
    </source>
</evidence>
<dbReference type="PROSITE" id="PS00018">
    <property type="entry name" value="EF_HAND_1"/>
    <property type="match status" value="2"/>
</dbReference>
<accession>A0AAN9TZG6</accession>
<sequence length="507" mass="56734">MKRASKTQADGYPKTRLDLDLARINSRDRIFDVRSVRIIIFSFSAETKTVDERFGRDVSHDDDGVYSDYEAPLSAEKPNLTGNKTNIGRQIIHSVPNPDNETASDLEESIARTPQGSPIVKKRGHWGKVLMKTKRETTKNPTSLQTMASVSMMMLPTITVAGSSNSVNVTCTSDIESDQSSKSTDNVARKYGLDASLYGNTHLSKSMEAVNRAWKSMDDYVNDNGFIDLPNGAIHFVANYSGSAKKLVIQIEKIEGLAPKGVDRSKYDCIVKLTMLPHEKHIKFSKTIPAHSTLDLKERFVFSVKDPSKKVLRISVYDSEFLGKYDAVGHALFYIEDALEQKSHALKLYRQSMEDLDKDQVAILKRAFDAFAQDKGYIEEHMVGTILQMLGHELSEQRLQEIIAEVDADGSGQLEFEEFVTLAAGFLVEDEVEDVAAMQEELKEAFRLYDKEGNGYITTAVLREILKELDDKITNEDLDLMIEEIDADGSGTVDFDEFMEVMTGGDD</sequence>
<keyword evidence="4" id="KW-0514">Muscle protein</keyword>
<dbReference type="Proteomes" id="UP001367676">
    <property type="component" value="Unassembled WGS sequence"/>
</dbReference>
<dbReference type="SUPFAM" id="SSF49562">
    <property type="entry name" value="C2 domain (Calcium/lipid-binding domain, CaLB)"/>
    <property type="match status" value="1"/>
</dbReference>
<evidence type="ECO:0000256" key="2">
    <source>
        <dbReference type="ARBA" id="ARBA00022737"/>
    </source>
</evidence>
<name>A0AAN9TZG6_9HEMI</name>
<dbReference type="InterPro" id="IPR000008">
    <property type="entry name" value="C2_dom"/>
</dbReference>
<keyword evidence="9" id="KW-1185">Reference proteome</keyword>
<evidence type="ECO:0000256" key="3">
    <source>
        <dbReference type="ARBA" id="ARBA00022837"/>
    </source>
</evidence>
<feature type="domain" description="EF-hand" evidence="7">
    <location>
        <begin position="394"/>
        <end position="429"/>
    </location>
</feature>
<feature type="domain" description="EF-hand" evidence="7">
    <location>
        <begin position="437"/>
        <end position="472"/>
    </location>
</feature>
<keyword evidence="3" id="KW-0106">Calcium</keyword>
<feature type="domain" description="C2" evidence="6">
    <location>
        <begin position="230"/>
        <end position="348"/>
    </location>
</feature>
<dbReference type="SMART" id="SM00054">
    <property type="entry name" value="EFh"/>
    <property type="match status" value="3"/>
</dbReference>
<dbReference type="PROSITE" id="PS50004">
    <property type="entry name" value="C2"/>
    <property type="match status" value="1"/>
</dbReference>
<organism evidence="8 9">
    <name type="scientific">Parthenolecanium corni</name>
    <dbReference type="NCBI Taxonomy" id="536013"/>
    <lineage>
        <taxon>Eukaryota</taxon>
        <taxon>Metazoa</taxon>
        <taxon>Ecdysozoa</taxon>
        <taxon>Arthropoda</taxon>
        <taxon>Hexapoda</taxon>
        <taxon>Insecta</taxon>
        <taxon>Pterygota</taxon>
        <taxon>Neoptera</taxon>
        <taxon>Paraneoptera</taxon>
        <taxon>Hemiptera</taxon>
        <taxon>Sternorrhyncha</taxon>
        <taxon>Coccoidea</taxon>
        <taxon>Coccidae</taxon>
        <taxon>Parthenolecanium</taxon>
    </lineage>
</organism>
<dbReference type="Gene3D" id="1.10.238.10">
    <property type="entry name" value="EF-hand"/>
    <property type="match status" value="2"/>
</dbReference>
<evidence type="ECO:0000256" key="1">
    <source>
        <dbReference type="ARBA" id="ARBA00022723"/>
    </source>
</evidence>
<dbReference type="GO" id="GO:0016460">
    <property type="term" value="C:myosin II complex"/>
    <property type="evidence" value="ECO:0007669"/>
    <property type="project" value="TreeGrafter"/>
</dbReference>
<dbReference type="PANTHER" id="PTHR23048">
    <property type="entry name" value="MYOSIN LIGHT CHAIN 1, 3"/>
    <property type="match status" value="1"/>
</dbReference>
<proteinExistence type="inferred from homology"/>
<dbReference type="AlphaFoldDB" id="A0AAN9TZG6"/>
<dbReference type="PROSITE" id="PS50222">
    <property type="entry name" value="EF_HAND_2"/>
    <property type="match status" value="3"/>
</dbReference>
<keyword evidence="1" id="KW-0479">Metal-binding</keyword>
<dbReference type="CDD" id="cd00051">
    <property type="entry name" value="EFh"/>
    <property type="match status" value="2"/>
</dbReference>
<keyword evidence="2" id="KW-0677">Repeat</keyword>
<dbReference type="SUPFAM" id="SSF47473">
    <property type="entry name" value="EF-hand"/>
    <property type="match status" value="1"/>
</dbReference>
<dbReference type="Pfam" id="PF00168">
    <property type="entry name" value="C2"/>
    <property type="match status" value="1"/>
</dbReference>
<dbReference type="InterPro" id="IPR035892">
    <property type="entry name" value="C2_domain_sf"/>
</dbReference>
<reference evidence="8 9" key="1">
    <citation type="submission" date="2024-03" db="EMBL/GenBank/DDBJ databases">
        <title>Adaptation during the transition from Ophiocordyceps entomopathogen to insect associate is accompanied by gene loss and intensified selection.</title>
        <authorList>
            <person name="Ward C.M."/>
            <person name="Onetto C.A."/>
            <person name="Borneman A.R."/>
        </authorList>
    </citation>
    <scope>NUCLEOTIDE SEQUENCE [LARGE SCALE GENOMIC DNA]</scope>
    <source>
        <strain evidence="8">AWRI1</strain>
        <tissue evidence="8">Single Adult Female</tissue>
    </source>
</reference>
<dbReference type="Pfam" id="PF13499">
    <property type="entry name" value="EF-hand_7"/>
    <property type="match status" value="1"/>
</dbReference>
<dbReference type="FunFam" id="1.10.238.10:FF:000103">
    <property type="entry name" value="Troponin C Ib"/>
    <property type="match status" value="1"/>
</dbReference>
<comment type="caution">
    <text evidence="8">The sequence shown here is derived from an EMBL/GenBank/DDBJ whole genome shotgun (WGS) entry which is preliminary data.</text>
</comment>
<feature type="domain" description="EF-hand" evidence="7">
    <location>
        <begin position="473"/>
        <end position="507"/>
    </location>
</feature>
<dbReference type="Gene3D" id="2.60.40.150">
    <property type="entry name" value="C2 domain"/>
    <property type="match status" value="1"/>
</dbReference>
<dbReference type="InterPro" id="IPR011992">
    <property type="entry name" value="EF-hand-dom_pair"/>
</dbReference>
<gene>
    <name evidence="8" type="ORF">V9T40_009465</name>
</gene>
<evidence type="ECO:0000259" key="7">
    <source>
        <dbReference type="PROSITE" id="PS50222"/>
    </source>
</evidence>
<dbReference type="InterPro" id="IPR002048">
    <property type="entry name" value="EF_hand_dom"/>
</dbReference>
<dbReference type="InterPro" id="IPR018247">
    <property type="entry name" value="EF_Hand_1_Ca_BS"/>
</dbReference>
<evidence type="ECO:0000259" key="6">
    <source>
        <dbReference type="PROSITE" id="PS50004"/>
    </source>
</evidence>
<evidence type="ECO:0000256" key="4">
    <source>
        <dbReference type="ARBA" id="ARBA00023179"/>
    </source>
</evidence>
<evidence type="ECO:0000256" key="5">
    <source>
        <dbReference type="ARBA" id="ARBA00038202"/>
    </source>
</evidence>
<dbReference type="GO" id="GO:0005509">
    <property type="term" value="F:calcium ion binding"/>
    <property type="evidence" value="ECO:0007669"/>
    <property type="project" value="InterPro"/>
</dbReference>
<dbReference type="PANTHER" id="PTHR23048:SF0">
    <property type="entry name" value="CALMODULIN LIKE 3"/>
    <property type="match status" value="1"/>
</dbReference>
<dbReference type="EMBL" id="JBBCAQ010000010">
    <property type="protein sequence ID" value="KAK7602024.1"/>
    <property type="molecule type" value="Genomic_DNA"/>
</dbReference>
<dbReference type="InterPro" id="IPR050230">
    <property type="entry name" value="CALM/Myosin/TropC-like"/>
</dbReference>
<protein>
    <recommendedName>
        <fullName evidence="10">Calmodulin</fullName>
    </recommendedName>
</protein>
<evidence type="ECO:0000313" key="9">
    <source>
        <dbReference type="Proteomes" id="UP001367676"/>
    </source>
</evidence>
<dbReference type="Pfam" id="PF13833">
    <property type="entry name" value="EF-hand_8"/>
    <property type="match status" value="1"/>
</dbReference>
<comment type="similarity">
    <text evidence="5">Belongs to the troponin C family.</text>
</comment>
<evidence type="ECO:0008006" key="10">
    <source>
        <dbReference type="Google" id="ProtNLM"/>
    </source>
</evidence>